<reference evidence="2" key="1">
    <citation type="journal article" date="2019" name="Sci. Rep.">
        <title>Draft genome of Tanacetum cinerariifolium, the natural source of mosquito coil.</title>
        <authorList>
            <person name="Yamashiro T."/>
            <person name="Shiraishi A."/>
            <person name="Satake H."/>
            <person name="Nakayama K."/>
        </authorList>
    </citation>
    <scope>NUCLEOTIDE SEQUENCE</scope>
</reference>
<accession>A0A699XRN8</accession>
<protein>
    <submittedName>
        <fullName evidence="2">Uncharacterized protein</fullName>
    </submittedName>
</protein>
<comment type="caution">
    <text evidence="2">The sequence shown here is derived from an EMBL/GenBank/DDBJ whole genome shotgun (WGS) entry which is preliminary data.</text>
</comment>
<sequence>LVHAIYRHLEEMRHLEQRSEEMQMTEEARGISSIDPDDPRFKILED</sequence>
<evidence type="ECO:0000256" key="1">
    <source>
        <dbReference type="SAM" id="MobiDB-lite"/>
    </source>
</evidence>
<dbReference type="AlphaFoldDB" id="A0A699XRN8"/>
<feature type="compositionally biased region" description="Basic and acidic residues" evidence="1">
    <location>
        <begin position="18"/>
        <end position="29"/>
    </location>
</feature>
<gene>
    <name evidence="2" type="ORF">Tci_932607</name>
</gene>
<name>A0A699XRN8_TANCI</name>
<feature type="region of interest" description="Disordered" evidence="1">
    <location>
        <begin position="18"/>
        <end position="46"/>
    </location>
</feature>
<feature type="compositionally biased region" description="Basic and acidic residues" evidence="1">
    <location>
        <begin position="37"/>
        <end position="46"/>
    </location>
</feature>
<feature type="non-terminal residue" evidence="2">
    <location>
        <position position="1"/>
    </location>
</feature>
<organism evidence="2">
    <name type="scientific">Tanacetum cinerariifolium</name>
    <name type="common">Dalmatian daisy</name>
    <name type="synonym">Chrysanthemum cinerariifolium</name>
    <dbReference type="NCBI Taxonomy" id="118510"/>
    <lineage>
        <taxon>Eukaryota</taxon>
        <taxon>Viridiplantae</taxon>
        <taxon>Streptophyta</taxon>
        <taxon>Embryophyta</taxon>
        <taxon>Tracheophyta</taxon>
        <taxon>Spermatophyta</taxon>
        <taxon>Magnoliopsida</taxon>
        <taxon>eudicotyledons</taxon>
        <taxon>Gunneridae</taxon>
        <taxon>Pentapetalae</taxon>
        <taxon>asterids</taxon>
        <taxon>campanulids</taxon>
        <taxon>Asterales</taxon>
        <taxon>Asteraceae</taxon>
        <taxon>Asteroideae</taxon>
        <taxon>Anthemideae</taxon>
        <taxon>Anthemidinae</taxon>
        <taxon>Tanacetum</taxon>
    </lineage>
</organism>
<evidence type="ECO:0000313" key="2">
    <source>
        <dbReference type="EMBL" id="GFD60638.1"/>
    </source>
</evidence>
<proteinExistence type="predicted"/>
<dbReference type="EMBL" id="BKCJ011880439">
    <property type="protein sequence ID" value="GFD60638.1"/>
    <property type="molecule type" value="Genomic_DNA"/>
</dbReference>